<feature type="compositionally biased region" description="Polar residues" evidence="1">
    <location>
        <begin position="48"/>
        <end position="64"/>
    </location>
</feature>
<dbReference type="EMBL" id="JBJKTR010000005">
    <property type="protein sequence ID" value="KAL3368506.1"/>
    <property type="molecule type" value="Genomic_DNA"/>
</dbReference>
<accession>A0ABD2UJX2</accession>
<feature type="compositionally biased region" description="Polar residues" evidence="1">
    <location>
        <begin position="97"/>
        <end position="124"/>
    </location>
</feature>
<dbReference type="AlphaFoldDB" id="A0ABD2UJX2"/>
<sequence length="124" mass="13599">QSSYLYLKSHTPIILLKNKLLTHPRSIRRGNMEAGAIITKDMKVEINSSTEPENISPTSENVTTGGLARQGSMSKNSCLCSPTTHAGSFRCRLHRAPTTTNTNLQRTKSIESNPKANPNAYTTI</sequence>
<evidence type="ECO:0000256" key="1">
    <source>
        <dbReference type="SAM" id="MobiDB-lite"/>
    </source>
</evidence>
<reference evidence="2 3" key="1">
    <citation type="submission" date="2024-05" db="EMBL/GenBank/DDBJ databases">
        <title>De novo assembly of an allotetraploid wild potato.</title>
        <authorList>
            <person name="Hosaka A.J."/>
        </authorList>
    </citation>
    <scope>NUCLEOTIDE SEQUENCE [LARGE SCALE GENOMIC DNA]</scope>
    <source>
        <tissue evidence="2">Young leaves</tissue>
    </source>
</reference>
<organism evidence="2 3">
    <name type="scientific">Solanum stoloniferum</name>
    <dbReference type="NCBI Taxonomy" id="62892"/>
    <lineage>
        <taxon>Eukaryota</taxon>
        <taxon>Viridiplantae</taxon>
        <taxon>Streptophyta</taxon>
        <taxon>Embryophyta</taxon>
        <taxon>Tracheophyta</taxon>
        <taxon>Spermatophyta</taxon>
        <taxon>Magnoliopsida</taxon>
        <taxon>eudicotyledons</taxon>
        <taxon>Gunneridae</taxon>
        <taxon>Pentapetalae</taxon>
        <taxon>asterids</taxon>
        <taxon>lamiids</taxon>
        <taxon>Solanales</taxon>
        <taxon>Solanaceae</taxon>
        <taxon>Solanoideae</taxon>
        <taxon>Solaneae</taxon>
        <taxon>Solanum</taxon>
    </lineage>
</organism>
<feature type="region of interest" description="Disordered" evidence="1">
    <location>
        <begin position="48"/>
        <end position="76"/>
    </location>
</feature>
<feature type="region of interest" description="Disordered" evidence="1">
    <location>
        <begin position="96"/>
        <end position="124"/>
    </location>
</feature>
<proteinExistence type="predicted"/>
<name>A0ABD2UJX2_9SOLN</name>
<evidence type="ECO:0000313" key="3">
    <source>
        <dbReference type="Proteomes" id="UP001627284"/>
    </source>
</evidence>
<dbReference type="PANTHER" id="PTHR33132">
    <property type="entry name" value="OSJNBB0118P14.9 PROTEIN"/>
    <property type="match status" value="1"/>
</dbReference>
<dbReference type="PANTHER" id="PTHR33132:SF92">
    <property type="entry name" value="SERINE-RICH PROTEIN"/>
    <property type="match status" value="1"/>
</dbReference>
<dbReference type="Proteomes" id="UP001627284">
    <property type="component" value="Unassembled WGS sequence"/>
</dbReference>
<evidence type="ECO:0000313" key="2">
    <source>
        <dbReference type="EMBL" id="KAL3368506.1"/>
    </source>
</evidence>
<comment type="caution">
    <text evidence="2">The sequence shown here is derived from an EMBL/GenBank/DDBJ whole genome shotgun (WGS) entry which is preliminary data.</text>
</comment>
<feature type="non-terminal residue" evidence="2">
    <location>
        <position position="1"/>
    </location>
</feature>
<gene>
    <name evidence="2" type="ORF">AABB24_009390</name>
</gene>
<protein>
    <submittedName>
        <fullName evidence="2">Uncharacterized protein</fullName>
    </submittedName>
</protein>
<keyword evidence="3" id="KW-1185">Reference proteome</keyword>